<dbReference type="EMBL" id="KZ454948">
    <property type="protein sequence ID" value="PNW69762.1"/>
    <property type="molecule type" value="Genomic_DNA"/>
</dbReference>
<dbReference type="AlphaFoldDB" id="A0A2K3CN91"/>
<dbReference type="EMBL" id="KZ454948">
    <property type="protein sequence ID" value="PNW69754.1"/>
    <property type="molecule type" value="Genomic_DNA"/>
</dbReference>
<protein>
    <submittedName>
        <fullName evidence="1">Uncharacterized protein</fullName>
    </submittedName>
</protein>
<dbReference type="Gramene" id="PNW69754">
    <property type="protein sequence ID" value="PNW69754"/>
    <property type="gene ID" value="CHLRE_21g752347v5"/>
</dbReference>
<accession>A0A2K3CN91</accession>
<name>A0A2K3CN91_CHLRE</name>
<dbReference type="GeneID" id="66057266"/>
<dbReference type="PaxDb" id="3055-EDO97751"/>
<evidence type="ECO:0000313" key="1">
    <source>
        <dbReference type="EMBL" id="PNW69754.1"/>
    </source>
</evidence>
<reference evidence="1 3" key="1">
    <citation type="journal article" date="2007" name="Science">
        <title>The Chlamydomonas genome reveals the evolution of key animal and plant functions.</title>
        <authorList>
            <person name="Merchant S.S."/>
            <person name="Prochnik S.E."/>
            <person name="Vallon O."/>
            <person name="Harris E.H."/>
            <person name="Karpowicz S.J."/>
            <person name="Witman G.B."/>
            <person name="Terry A."/>
            <person name="Salamov A."/>
            <person name="Fritz-Laylin L.K."/>
            <person name="Marechal-Drouard L."/>
            <person name="Marshall W.F."/>
            <person name="Qu L.H."/>
            <person name="Nelson D.R."/>
            <person name="Sanderfoot A.A."/>
            <person name="Spalding M.H."/>
            <person name="Kapitonov V.V."/>
            <person name="Ren Q."/>
            <person name="Ferris P."/>
            <person name="Lindquist E."/>
            <person name="Shapiro H."/>
            <person name="Lucas S.M."/>
            <person name="Grimwood J."/>
            <person name="Schmutz J."/>
            <person name="Cardol P."/>
            <person name="Cerutti H."/>
            <person name="Chanfreau G."/>
            <person name="Chen C.L."/>
            <person name="Cognat V."/>
            <person name="Croft M.T."/>
            <person name="Dent R."/>
            <person name="Dutcher S."/>
            <person name="Fernandez E."/>
            <person name="Fukuzawa H."/>
            <person name="Gonzalez-Ballester D."/>
            <person name="Gonzalez-Halphen D."/>
            <person name="Hallmann A."/>
            <person name="Hanikenne M."/>
            <person name="Hippler M."/>
            <person name="Inwood W."/>
            <person name="Jabbari K."/>
            <person name="Kalanon M."/>
            <person name="Kuras R."/>
            <person name="Lefebvre P.A."/>
            <person name="Lemaire S.D."/>
            <person name="Lobanov A.V."/>
            <person name="Lohr M."/>
            <person name="Manuell A."/>
            <person name="Meier I."/>
            <person name="Mets L."/>
            <person name="Mittag M."/>
            <person name="Mittelmeier T."/>
            <person name="Moroney J.V."/>
            <person name="Moseley J."/>
            <person name="Napoli C."/>
            <person name="Nedelcu A.M."/>
            <person name="Niyogi K."/>
            <person name="Novoselov S.V."/>
            <person name="Paulsen I.T."/>
            <person name="Pazour G."/>
            <person name="Purton S."/>
            <person name="Ral J.P."/>
            <person name="Riano-Pachon D.M."/>
            <person name="Riekhof W."/>
            <person name="Rymarquis L."/>
            <person name="Schroda M."/>
            <person name="Stern D."/>
            <person name="Umen J."/>
            <person name="Willows R."/>
            <person name="Wilson N."/>
            <person name="Zimmer S.L."/>
            <person name="Allmer J."/>
            <person name="Balk J."/>
            <person name="Bisova K."/>
            <person name="Chen C.J."/>
            <person name="Elias M."/>
            <person name="Gendler K."/>
            <person name="Hauser C."/>
            <person name="Lamb M.R."/>
            <person name="Ledford H."/>
            <person name="Long J.C."/>
            <person name="Minagawa J."/>
            <person name="Page M.D."/>
            <person name="Pan J."/>
            <person name="Pootakham W."/>
            <person name="Roje S."/>
            <person name="Rose A."/>
            <person name="Stahlberg E."/>
            <person name="Terauchi A.M."/>
            <person name="Yang P."/>
            <person name="Ball S."/>
            <person name="Bowler C."/>
            <person name="Dieckmann C.L."/>
            <person name="Gladyshev V.N."/>
            <person name="Green P."/>
            <person name="Jorgensen R."/>
            <person name="Mayfield S."/>
            <person name="Mueller-Roeber B."/>
            <person name="Rajamani S."/>
            <person name="Sayre R.T."/>
            <person name="Brokstein P."/>
            <person name="Dubchak I."/>
            <person name="Goodstein D."/>
            <person name="Hornick L."/>
            <person name="Huang Y.W."/>
            <person name="Jhaveri J."/>
            <person name="Luo Y."/>
            <person name="Martinez D."/>
            <person name="Ngau W.C."/>
            <person name="Otillar B."/>
            <person name="Poliakov A."/>
            <person name="Porter A."/>
            <person name="Szajkowski L."/>
            <person name="Werner G."/>
            <person name="Zhou K."/>
            <person name="Grigoriev I.V."/>
            <person name="Rokhsar D.S."/>
            <person name="Grossman A.R."/>
        </authorList>
    </citation>
    <scope>NUCLEOTIDE SEQUENCE [LARGE SCALE GENOMIC DNA]</scope>
    <source>
        <strain evidence="3">CC-503</strain>
        <strain evidence="1">CC-503 cw92 mt+</strain>
    </source>
</reference>
<keyword evidence="3" id="KW-1185">Reference proteome</keyword>
<gene>
    <name evidence="1" type="ORF">CHLRE_21g752347v5</name>
    <name evidence="2" type="ORF">CHLRE_21g752797v5</name>
</gene>
<sequence>MELAAGARAWIRLRPAVLAPFSAAGWCQARRWWRAVCLAYAPRPTVLAPFPAAGVKPTGMDGGAS</sequence>
<dbReference type="RefSeq" id="XP_042914176.1">
    <property type="nucleotide sequence ID" value="XM_043072885.1"/>
</dbReference>
<dbReference type="Gramene" id="PNW69762">
    <property type="protein sequence ID" value="PNW69762"/>
    <property type="gene ID" value="CHLRE_21g752797v5"/>
</dbReference>
<organism evidence="1 3">
    <name type="scientific">Chlamydomonas reinhardtii</name>
    <name type="common">Chlamydomonas smithii</name>
    <dbReference type="NCBI Taxonomy" id="3055"/>
    <lineage>
        <taxon>Eukaryota</taxon>
        <taxon>Viridiplantae</taxon>
        <taxon>Chlorophyta</taxon>
        <taxon>core chlorophytes</taxon>
        <taxon>Chlorophyceae</taxon>
        <taxon>CS clade</taxon>
        <taxon>Chlamydomonadales</taxon>
        <taxon>Chlamydomonadaceae</taxon>
        <taxon>Chlamydomonas</taxon>
    </lineage>
</organism>
<reference evidence="1" key="2">
    <citation type="submission" date="2017-07" db="EMBL/GenBank/DDBJ databases">
        <title>WGS assembly of Chlamydomonas reinhardtii.</title>
        <authorList>
            <consortium name="Chlamydomonas Annotation Team"/>
            <consortium name="JGI Annotation Team"/>
            <person name="Merchant S.S."/>
            <person name="Prochnik S.E."/>
            <person name="Vallon O."/>
            <person name="Harris E.H."/>
            <person name="Karpowicz S.J."/>
            <person name="Witman G.B."/>
            <person name="Terry A."/>
            <person name="Salamov A."/>
            <person name="Fritz-Laylin L.K."/>
            <person name="Marechal-Drouard L."/>
            <person name="Marshall W.F."/>
            <person name="Qu L.H."/>
            <person name="Nelson D.R."/>
            <person name="Sanderfoot A.A."/>
            <person name="Spalding M.H."/>
            <person name="Kapitonov V.V."/>
            <person name="Ren Q."/>
            <person name="Ferris P."/>
            <person name="Lindquist E."/>
            <person name="Shapiro H."/>
            <person name="Lucas S.M."/>
            <person name="Grimwood J."/>
            <person name="Schmutz J."/>
            <person name="Grigoriev I.V."/>
            <person name="Rokhsar D.S."/>
        </authorList>
    </citation>
    <scope>NUCLEOTIDE SEQUENCE</scope>
    <source>
        <strain evidence="1">CC-503 cw92 mt+</strain>
    </source>
</reference>
<dbReference type="Proteomes" id="UP000006906">
    <property type="component" value="Unassembled WGS sequence"/>
</dbReference>
<proteinExistence type="predicted"/>
<evidence type="ECO:0000313" key="3">
    <source>
        <dbReference type="Proteomes" id="UP000006906"/>
    </source>
</evidence>
<evidence type="ECO:0000313" key="2">
    <source>
        <dbReference type="EMBL" id="PNW69762.1"/>
    </source>
</evidence>
<dbReference type="KEGG" id="cre:CHLRE_21g752347v5"/>